<keyword evidence="2" id="KW-0472">Membrane</keyword>
<feature type="region of interest" description="Disordered" evidence="1">
    <location>
        <begin position="99"/>
        <end position="144"/>
    </location>
</feature>
<evidence type="ECO:0000256" key="2">
    <source>
        <dbReference type="SAM" id="Phobius"/>
    </source>
</evidence>
<keyword evidence="2" id="KW-0812">Transmembrane</keyword>
<protein>
    <submittedName>
        <fullName evidence="3">Uncharacterized protein</fullName>
    </submittedName>
</protein>
<reference evidence="3" key="1">
    <citation type="submission" date="2021-01" db="EMBL/GenBank/DDBJ databases">
        <authorList>
            <person name="Corre E."/>
            <person name="Pelletier E."/>
            <person name="Niang G."/>
            <person name="Scheremetjew M."/>
            <person name="Finn R."/>
            <person name="Kale V."/>
            <person name="Holt S."/>
            <person name="Cochrane G."/>
            <person name="Meng A."/>
            <person name="Brown T."/>
            <person name="Cohen L."/>
        </authorList>
    </citation>
    <scope>NUCLEOTIDE SEQUENCE</scope>
    <source>
        <strain evidence="3">Pop2</strain>
    </source>
</reference>
<name>A0A7S1ZNC1_9STRA</name>
<gene>
    <name evidence="3" type="ORF">DBRI1063_LOCUS18368</name>
</gene>
<evidence type="ECO:0000256" key="1">
    <source>
        <dbReference type="SAM" id="MobiDB-lite"/>
    </source>
</evidence>
<sequence length="492" mass="56095">MVKKRTLTEDSEASGDNGRNHHPSPNNRSTPNGGRSSPSPRHTGITIKANNYCKCRQSMIISFLLLGFLAVHVFLGGGSTAPINIKDHNAELLSTTTTTTTTSAVVTTPETTTSATTTTTNTEETSPSTPTSTSTTKTTTTTTAANVKPELLPIHKQSLRNIAPNHPSGWTDEAVHEEFQNVMQKIKDAPIIHKPFDHFFVKDLFSEKFYQALMKELPPPSTYAKRRYPGTDPKYKAYQVSSTNIPNGTHVHIPSDCKVKGNNELRKCWMQNVKLHSSKATTGRTLTVDQDASRYPLWVQAFRLIHSRNFTHTMYKKFATPTGVPEYKQMAVKNQTEPGCEMNLRNTAALRIEPTSYHLTPHVDRYEKLVTWQFFHPEFMELLDRQVGTQFYEIKPEYRNKFEIEEIENPNWLDYKFFNSVKEQPVIPNYFFSFAPNNHSWHGAAIDPAKMEGVDQYARRTFLGFITTKFWDYHHFNKGDWAPEEFDFTAEL</sequence>
<organism evidence="3">
    <name type="scientific">Ditylum brightwellii</name>
    <dbReference type="NCBI Taxonomy" id="49249"/>
    <lineage>
        <taxon>Eukaryota</taxon>
        <taxon>Sar</taxon>
        <taxon>Stramenopiles</taxon>
        <taxon>Ochrophyta</taxon>
        <taxon>Bacillariophyta</taxon>
        <taxon>Mediophyceae</taxon>
        <taxon>Lithodesmiophycidae</taxon>
        <taxon>Lithodesmiales</taxon>
        <taxon>Lithodesmiaceae</taxon>
        <taxon>Ditylum</taxon>
    </lineage>
</organism>
<keyword evidence="2" id="KW-1133">Transmembrane helix</keyword>
<accession>A0A7S1ZNC1</accession>
<feature type="region of interest" description="Disordered" evidence="1">
    <location>
        <begin position="1"/>
        <end position="43"/>
    </location>
</feature>
<feature type="compositionally biased region" description="Polar residues" evidence="1">
    <location>
        <begin position="23"/>
        <end position="40"/>
    </location>
</feature>
<feature type="transmembrane region" description="Helical" evidence="2">
    <location>
        <begin position="58"/>
        <end position="77"/>
    </location>
</feature>
<dbReference type="AlphaFoldDB" id="A0A7S1ZNC1"/>
<proteinExistence type="predicted"/>
<evidence type="ECO:0000313" key="3">
    <source>
        <dbReference type="EMBL" id="CAD9344481.1"/>
    </source>
</evidence>
<dbReference type="EMBL" id="HBGN01028494">
    <property type="protein sequence ID" value="CAD9344481.1"/>
    <property type="molecule type" value="Transcribed_RNA"/>
</dbReference>